<dbReference type="SUPFAM" id="SSF63520">
    <property type="entry name" value="PTS-regulatory domain, PRD"/>
    <property type="match status" value="1"/>
</dbReference>
<feature type="domain" description="Sigma-54 factor interaction" evidence="4">
    <location>
        <begin position="128"/>
        <end position="362"/>
    </location>
</feature>
<dbReference type="Proteomes" id="UP000602284">
    <property type="component" value="Unassembled WGS sequence"/>
</dbReference>
<dbReference type="InterPro" id="IPR036634">
    <property type="entry name" value="PRD_sf"/>
</dbReference>
<dbReference type="CDD" id="cd00009">
    <property type="entry name" value="AAA"/>
    <property type="match status" value="1"/>
</dbReference>
<dbReference type="Pfam" id="PF00158">
    <property type="entry name" value="Sigma54_activat"/>
    <property type="match status" value="1"/>
</dbReference>
<dbReference type="EMBL" id="JAEQNB010000003">
    <property type="protein sequence ID" value="MBL0387340.1"/>
    <property type="molecule type" value="Genomic_DNA"/>
</dbReference>
<dbReference type="PROSITE" id="PS50045">
    <property type="entry name" value="SIGMA54_INTERACT_4"/>
    <property type="match status" value="1"/>
</dbReference>
<dbReference type="SMART" id="SM00382">
    <property type="entry name" value="AAA"/>
    <property type="match status" value="1"/>
</dbReference>
<keyword evidence="1" id="KW-0808">Transferase</keyword>
<sequence length="955" mass="105482">MKRQERVDLLLYNWTTEQFDLDAVGPAHTQGLTAEVTGEQLGIDRSNASRDLNGLVSQKKAIKIGGKPVLFFSYSGLIERLGEGARGQLAHEYGSWLSFADIVSRMRRAVSRNAGQTLVNRRSAFDSLQGRDGSLKKPIELAKAAILYPPDGLHTLLTGPTGVGKTLFADCMFRFAVETERFPDGAPFIAFNCADYANNPQLLLAQLFGVEKGAYTGADRDRPGLVEKADGGVLFLDEVHRLPPEGQEMLFTLLDRGMFRRLGEADTTRKAKIRLVAATTEDVQSSLLITFIRRIPMWIGIPSLEERTLEERFALIHFLFQEESARVQRPFWIASDVLKALLLFDCPANVGQLKSEIQLICARAFLAQMQEENTNLLKVSLGNTSDHVYRGLLKASERRQDLDRLLQNVPKGLLLHGTEGEGPQPDHDGESVYEMLEQQAVELRRRGLNEDELNRVLSGEIDVYFRRFLQRVSRQFESRRHDLAVMVGEEFLQVVEEMFDLASLHMERVFSSQTVFGAALHLRAAVDRLGAGAPLQSPGLANLHVEAPDEYRAAGEMVDFFAERTGIRLPESEVGFVATLLASAVETPQFARIGVIVVAHGASTASSLLETAQQLLGTGHGVAYNVPLEMPTPEVTESLTQLALQVDEGKGVLLLVDMGDLLGVGDWIQANTDLAVRTVPGVTTRLVMDAVRRAAFAPGTTLESLQNGLVQRALGDVTTREEEHSVRRGVLPVVCVTGQGSAMQLKAILEERLVLPEDYELQIVPISITSLEETPERMRKLVGDGPLLAVAGTLNPNLEGVPFVSAQEILTGVGLRRISHLIGSTLQWRIGEEPQTPVWEALIETLRRTVRRVNPYFLVPEIVKALEELAQIWGREIDVDLQIGVTMHLVMAIEHRMQRGVWPTEERGELPPPIQGGDQILHALQSVTDALGIEVPACELGHLWRLLAQGEVVRG</sequence>
<dbReference type="Pfam" id="PF00874">
    <property type="entry name" value="PRD"/>
    <property type="match status" value="1"/>
</dbReference>
<keyword evidence="3" id="KW-0067">ATP-binding</keyword>
<evidence type="ECO:0000313" key="8">
    <source>
        <dbReference type="Proteomes" id="UP000602284"/>
    </source>
</evidence>
<proteinExistence type="predicted"/>
<dbReference type="PANTHER" id="PTHR32071">
    <property type="entry name" value="TRANSCRIPTIONAL REGULATORY PROTEIN"/>
    <property type="match status" value="1"/>
</dbReference>
<dbReference type="RefSeq" id="WP_201635235.1">
    <property type="nucleotide sequence ID" value="NZ_JAEQNB010000003.1"/>
</dbReference>
<name>A0ABS1JAN1_9BACL</name>
<evidence type="ECO:0000259" key="5">
    <source>
        <dbReference type="PROSITE" id="PS51096"/>
    </source>
</evidence>
<organism evidence="7 8">
    <name type="scientific">Tumebacillus amylolyticus</name>
    <dbReference type="NCBI Taxonomy" id="2801339"/>
    <lineage>
        <taxon>Bacteria</taxon>
        <taxon>Bacillati</taxon>
        <taxon>Bacillota</taxon>
        <taxon>Bacilli</taxon>
        <taxon>Bacillales</taxon>
        <taxon>Alicyclobacillaceae</taxon>
        <taxon>Tumebacillus</taxon>
    </lineage>
</organism>
<dbReference type="InterPro" id="IPR002078">
    <property type="entry name" value="Sigma_54_int"/>
</dbReference>
<evidence type="ECO:0000313" key="7">
    <source>
        <dbReference type="EMBL" id="MBL0387340.1"/>
    </source>
</evidence>
<feature type="domain" description="PTS EIIA type-4" evidence="5">
    <location>
        <begin position="592"/>
        <end position="717"/>
    </location>
</feature>
<dbReference type="InterPro" id="IPR011608">
    <property type="entry name" value="PRD"/>
</dbReference>
<keyword evidence="8" id="KW-1185">Reference proteome</keyword>
<reference evidence="7 8" key="1">
    <citation type="submission" date="2021-01" db="EMBL/GenBank/DDBJ databases">
        <title>Tumebacillus sp. strain ITR2 16S ribosomal RNA gene Genome sequencing and assembly.</title>
        <authorList>
            <person name="Kang M."/>
        </authorList>
    </citation>
    <scope>NUCLEOTIDE SEQUENCE [LARGE SCALE GENOMIC DNA]</scope>
    <source>
        <strain evidence="7 8">ITR2</strain>
    </source>
</reference>
<dbReference type="SUPFAM" id="SSF53062">
    <property type="entry name" value="PTS system fructose IIA component-like"/>
    <property type="match status" value="1"/>
</dbReference>
<dbReference type="Gene3D" id="3.40.50.510">
    <property type="entry name" value="Phosphotransferase system, mannose-type IIA component"/>
    <property type="match status" value="1"/>
</dbReference>
<dbReference type="Gene3D" id="3.40.50.300">
    <property type="entry name" value="P-loop containing nucleotide triphosphate hydrolases"/>
    <property type="match status" value="1"/>
</dbReference>
<dbReference type="Gene3D" id="1.10.1790.10">
    <property type="entry name" value="PRD domain"/>
    <property type="match status" value="1"/>
</dbReference>
<evidence type="ECO:0000256" key="2">
    <source>
        <dbReference type="ARBA" id="ARBA00022741"/>
    </source>
</evidence>
<dbReference type="PANTHER" id="PTHR32071:SF38">
    <property type="entry name" value="PSP OPERON TRANSCRIPTIONAL ACTIVATOR"/>
    <property type="match status" value="1"/>
</dbReference>
<dbReference type="InterPro" id="IPR004701">
    <property type="entry name" value="PTS_EIIA_man-typ"/>
</dbReference>
<evidence type="ECO:0000259" key="4">
    <source>
        <dbReference type="PROSITE" id="PS50045"/>
    </source>
</evidence>
<dbReference type="InterPro" id="IPR027417">
    <property type="entry name" value="P-loop_NTPase"/>
</dbReference>
<dbReference type="InterPro" id="IPR003593">
    <property type="entry name" value="AAA+_ATPase"/>
</dbReference>
<keyword evidence="2" id="KW-0547">Nucleotide-binding</keyword>
<protein>
    <submittedName>
        <fullName evidence="7">Sigma 54-interacting transcriptional regulator</fullName>
    </submittedName>
</protein>
<dbReference type="Pfam" id="PF03610">
    <property type="entry name" value="EIIA-man"/>
    <property type="match status" value="1"/>
</dbReference>
<evidence type="ECO:0000256" key="1">
    <source>
        <dbReference type="ARBA" id="ARBA00022679"/>
    </source>
</evidence>
<dbReference type="SUPFAM" id="SSF52540">
    <property type="entry name" value="P-loop containing nucleoside triphosphate hydrolases"/>
    <property type="match status" value="1"/>
</dbReference>
<dbReference type="PROSITE" id="PS51096">
    <property type="entry name" value="PTS_EIIA_TYPE_4"/>
    <property type="match status" value="1"/>
</dbReference>
<gene>
    <name evidence="7" type="ORF">JJB07_11820</name>
</gene>
<evidence type="ECO:0000259" key="6">
    <source>
        <dbReference type="PROSITE" id="PS51372"/>
    </source>
</evidence>
<feature type="domain" description="PRD" evidence="6">
    <location>
        <begin position="486"/>
        <end position="591"/>
    </location>
</feature>
<dbReference type="InterPro" id="IPR036662">
    <property type="entry name" value="PTS_EIIA_man-typ_sf"/>
</dbReference>
<accession>A0ABS1JAN1</accession>
<comment type="caution">
    <text evidence="7">The sequence shown here is derived from an EMBL/GenBank/DDBJ whole genome shotgun (WGS) entry which is preliminary data.</text>
</comment>
<dbReference type="PROSITE" id="PS51372">
    <property type="entry name" value="PRD_2"/>
    <property type="match status" value="1"/>
</dbReference>
<evidence type="ECO:0000256" key="3">
    <source>
        <dbReference type="ARBA" id="ARBA00022840"/>
    </source>
</evidence>